<dbReference type="InterPro" id="IPR003509">
    <property type="entry name" value="UPF0102_YraN-like"/>
</dbReference>
<evidence type="ECO:0000256" key="1">
    <source>
        <dbReference type="ARBA" id="ARBA00006738"/>
    </source>
</evidence>
<dbReference type="InterPro" id="IPR011856">
    <property type="entry name" value="tRNA_endonuc-like_dom_sf"/>
</dbReference>
<dbReference type="PANTHER" id="PTHR34039:SF1">
    <property type="entry name" value="UPF0102 PROTEIN YRAN"/>
    <property type="match status" value="1"/>
</dbReference>
<comment type="caution">
    <text evidence="3">The sequence shown here is derived from an EMBL/GenBank/DDBJ whole genome shotgun (WGS) entry which is preliminary data.</text>
</comment>
<dbReference type="Pfam" id="PF02021">
    <property type="entry name" value="UPF0102"/>
    <property type="match status" value="1"/>
</dbReference>
<comment type="similarity">
    <text evidence="1 2">Belongs to the UPF0102 family.</text>
</comment>
<dbReference type="EMBL" id="LNYK01000034">
    <property type="protein sequence ID" value="KTD19547.1"/>
    <property type="molecule type" value="Genomic_DNA"/>
</dbReference>
<dbReference type="CDD" id="cd20736">
    <property type="entry name" value="PoNe_Nuclease"/>
    <property type="match status" value="1"/>
</dbReference>
<dbReference type="InterPro" id="IPR011335">
    <property type="entry name" value="Restrct_endonuc-II-like"/>
</dbReference>
<dbReference type="Gene3D" id="3.40.1350.10">
    <property type="match status" value="1"/>
</dbReference>
<dbReference type="PANTHER" id="PTHR34039">
    <property type="entry name" value="UPF0102 PROTEIN YRAN"/>
    <property type="match status" value="1"/>
</dbReference>
<gene>
    <name evidence="3" type="ORF">Llon_2127</name>
</gene>
<evidence type="ECO:0000256" key="2">
    <source>
        <dbReference type="HAMAP-Rule" id="MF_00048"/>
    </source>
</evidence>
<dbReference type="HAMAP" id="MF_00048">
    <property type="entry name" value="UPF0102"/>
    <property type="match status" value="1"/>
</dbReference>
<accession>A0A0W0VHR3</accession>
<organism evidence="3 4">
    <name type="scientific">Legionella londiniensis</name>
    <dbReference type="NCBI Taxonomy" id="45068"/>
    <lineage>
        <taxon>Bacteria</taxon>
        <taxon>Pseudomonadati</taxon>
        <taxon>Pseudomonadota</taxon>
        <taxon>Gammaproteobacteria</taxon>
        <taxon>Legionellales</taxon>
        <taxon>Legionellaceae</taxon>
        <taxon>Legionella</taxon>
    </lineage>
</organism>
<dbReference type="SUPFAM" id="SSF52980">
    <property type="entry name" value="Restriction endonuclease-like"/>
    <property type="match status" value="1"/>
</dbReference>
<evidence type="ECO:0000313" key="4">
    <source>
        <dbReference type="Proteomes" id="UP000054997"/>
    </source>
</evidence>
<dbReference type="STRING" id="45068.Llon_2127"/>
<protein>
    <recommendedName>
        <fullName evidence="2">UPF0102 protein Llon_2127</fullName>
    </recommendedName>
</protein>
<keyword evidence="4" id="KW-1185">Reference proteome</keyword>
<evidence type="ECO:0000313" key="3">
    <source>
        <dbReference type="EMBL" id="KTD19547.1"/>
    </source>
</evidence>
<name>A0A0W0VHR3_9GAMM</name>
<dbReference type="RefSeq" id="WP_058530105.1">
    <property type="nucleotide sequence ID" value="NZ_CAAAHZ010000002.1"/>
</dbReference>
<dbReference type="NCBIfam" id="TIGR00252">
    <property type="entry name" value="YraN family protein"/>
    <property type="match status" value="1"/>
</dbReference>
<dbReference type="OrthoDB" id="9794876at2"/>
<proteinExistence type="inferred from homology"/>
<dbReference type="PATRIC" id="fig|45068.5.peg.2314"/>
<dbReference type="AlphaFoldDB" id="A0A0W0VHR3"/>
<dbReference type="GO" id="GO:0003676">
    <property type="term" value="F:nucleic acid binding"/>
    <property type="evidence" value="ECO:0007669"/>
    <property type="project" value="InterPro"/>
</dbReference>
<dbReference type="NCBIfam" id="NF009150">
    <property type="entry name" value="PRK12497.1-3"/>
    <property type="match status" value="1"/>
</dbReference>
<dbReference type="Proteomes" id="UP000054997">
    <property type="component" value="Unassembled WGS sequence"/>
</dbReference>
<reference evidence="3 4" key="1">
    <citation type="submission" date="2015-11" db="EMBL/GenBank/DDBJ databases">
        <title>Genomic analysis of 38 Legionella species identifies large and diverse effector repertoires.</title>
        <authorList>
            <person name="Burstein D."/>
            <person name="Amaro F."/>
            <person name="Zusman T."/>
            <person name="Lifshitz Z."/>
            <person name="Cohen O."/>
            <person name="Gilbert J.A."/>
            <person name="Pupko T."/>
            <person name="Shuman H.A."/>
            <person name="Segal G."/>
        </authorList>
    </citation>
    <scope>NUCLEOTIDE SEQUENCE [LARGE SCALE GENOMIC DNA]</scope>
    <source>
        <strain evidence="3 4">ATCC 49505</strain>
    </source>
</reference>
<sequence length="118" mass="13545">MSQAIGFTAEDLALGYLKQQGLTYITRNYQSRFGEIDLIMRDKHHLIFIEVRKRSSRLFGGAASSISLNKRQKIIKTALAYLSKYNLHHQQAIRFDVVCMDGVPARFTWIKNAFGADY</sequence>